<comment type="caution">
    <text evidence="1">The sequence shown here is derived from an EMBL/GenBank/DDBJ whole genome shotgun (WGS) entry which is preliminary data.</text>
</comment>
<dbReference type="RefSeq" id="WP_313988831.1">
    <property type="nucleotide sequence ID" value="NZ_JASJOS010000023.1"/>
</dbReference>
<organism evidence="1 2">
    <name type="scientific">Xanthocytophaga flava</name>
    <dbReference type="NCBI Taxonomy" id="3048013"/>
    <lineage>
        <taxon>Bacteria</taxon>
        <taxon>Pseudomonadati</taxon>
        <taxon>Bacteroidota</taxon>
        <taxon>Cytophagia</taxon>
        <taxon>Cytophagales</taxon>
        <taxon>Rhodocytophagaceae</taxon>
        <taxon>Xanthocytophaga</taxon>
    </lineage>
</organism>
<name>A0AAE3QYY3_9BACT</name>
<accession>A0AAE3QYY3</accession>
<dbReference type="AlphaFoldDB" id="A0AAE3QYY3"/>
<sequence>MKAHLKTEFYYRFDGHPKSMSHIKNALHEMGYPIYHIEKQESDLQEETRFHLFFDKPVPEIIMASVFVDLSFFFSIYQN</sequence>
<protein>
    <submittedName>
        <fullName evidence="1">Uncharacterized protein</fullName>
    </submittedName>
</protein>
<dbReference type="Proteomes" id="UP001241110">
    <property type="component" value="Unassembled WGS sequence"/>
</dbReference>
<proteinExistence type="predicted"/>
<reference evidence="1" key="1">
    <citation type="submission" date="2023-05" db="EMBL/GenBank/DDBJ databases">
        <authorList>
            <person name="Zhang X."/>
        </authorList>
    </citation>
    <scope>NUCLEOTIDE SEQUENCE</scope>
    <source>
        <strain evidence="1">YF14B1</strain>
    </source>
</reference>
<dbReference type="EMBL" id="JASJOS010000023">
    <property type="protein sequence ID" value="MDJ1485801.1"/>
    <property type="molecule type" value="Genomic_DNA"/>
</dbReference>
<evidence type="ECO:0000313" key="2">
    <source>
        <dbReference type="Proteomes" id="UP001241110"/>
    </source>
</evidence>
<evidence type="ECO:0000313" key="1">
    <source>
        <dbReference type="EMBL" id="MDJ1485801.1"/>
    </source>
</evidence>
<gene>
    <name evidence="1" type="ORF">QNI16_35295</name>
</gene>